<feature type="binding site" evidence="1">
    <location>
        <position position="13"/>
    </location>
    <ligand>
        <name>Zn(2+)</name>
        <dbReference type="ChEBI" id="CHEBI:29105"/>
    </ligand>
</feature>
<comment type="cofactor">
    <cofactor evidence="1">
        <name>Mg(2+)</name>
        <dbReference type="ChEBI" id="CHEBI:18420"/>
    </cofactor>
    <text evidence="1">Binds 2 Mg(2+), one of which is catalytic.</text>
</comment>
<feature type="site" description="dTTP/dATP binding" evidence="1">
    <location>
        <position position="504"/>
    </location>
</feature>
<dbReference type="Proteomes" id="UP000030041">
    <property type="component" value="Segment"/>
</dbReference>
<dbReference type="KEGG" id="vg:22112046"/>
<reference evidence="3 4" key="2">
    <citation type="journal article" date="2015" name="PLoS ONE">
        <title>Comparative Genomic and Phylogenomic Analyses Reveal a Conserved Core Genome Shared by Estuarine and Oceanic Cyanopodoviruses.</title>
        <authorList>
            <person name="Huang S."/>
            <person name="Zhang S."/>
            <person name="Jiao N."/>
            <person name="Chen F."/>
        </authorList>
    </citation>
    <scope>NUCLEOTIDE SEQUENCE [LARGE SCALE GENOMIC DNA]</scope>
</reference>
<dbReference type="RefSeq" id="YP_009103128.1">
    <property type="nucleotide sequence ID" value="NC_025455.1"/>
</dbReference>
<dbReference type="GO" id="GO:0003697">
    <property type="term" value="F:single-stranded DNA binding"/>
    <property type="evidence" value="ECO:0007669"/>
    <property type="project" value="InterPro"/>
</dbReference>
<dbReference type="InterPro" id="IPR027032">
    <property type="entry name" value="Twinkle-like"/>
</dbReference>
<keyword evidence="1" id="KW-0862">Zinc</keyword>
<dbReference type="SUPFAM" id="SSF57783">
    <property type="entry name" value="Zinc beta-ribbon"/>
    <property type="match status" value="1"/>
</dbReference>
<dbReference type="Gene3D" id="2.20.25.10">
    <property type="match status" value="1"/>
</dbReference>
<organism evidence="3 4">
    <name type="scientific">Synechococcus phage S-CBP2</name>
    <dbReference type="NCBI Taxonomy" id="756277"/>
    <lineage>
        <taxon>Viruses</taxon>
        <taxon>Duplodnaviria</taxon>
        <taxon>Heunggongvirae</taxon>
        <taxon>Uroviricota</taxon>
        <taxon>Caudoviricetes</taxon>
        <taxon>Autographivirales</taxon>
        <taxon>Kembevirus</taxon>
        <taxon>Kembevirus SCBP2</taxon>
    </lineage>
</organism>
<keyword evidence="1 3" id="KW-0347">Helicase</keyword>
<dbReference type="CDD" id="cd19483">
    <property type="entry name" value="RecA-like_Gp4D_helicase"/>
    <property type="match status" value="1"/>
</dbReference>
<dbReference type="EC" id="3.6.4.12" evidence="1"/>
<evidence type="ECO:0000313" key="4">
    <source>
        <dbReference type="Proteomes" id="UP000030041"/>
    </source>
</evidence>
<dbReference type="EC" id="2.7.7.-" evidence="1"/>
<feature type="zinc finger region" description="C4-like; zinc ribbon fold" evidence="1">
    <location>
        <begin position="13"/>
        <end position="35"/>
    </location>
</feature>
<dbReference type="InterPro" id="IPR034154">
    <property type="entry name" value="TOPRIM_DnaG/twinkle"/>
</dbReference>
<dbReference type="Pfam" id="PF21268">
    <property type="entry name" value="Helic-prim_T7_N"/>
    <property type="match status" value="1"/>
</dbReference>
<dbReference type="Pfam" id="PF08273">
    <property type="entry name" value="Zn_Ribbon_Prim"/>
    <property type="match status" value="1"/>
</dbReference>
<dbReference type="PROSITE" id="PS51199">
    <property type="entry name" value="SF4_HELICASE"/>
    <property type="match status" value="1"/>
</dbReference>
<feature type="binding site" evidence="1">
    <location>
        <position position="32"/>
    </location>
    <ligand>
        <name>Zn(2+)</name>
        <dbReference type="ChEBI" id="CHEBI:29105"/>
    </ligand>
</feature>
<evidence type="ECO:0000256" key="1">
    <source>
        <dbReference type="HAMAP-Rule" id="MF_04154"/>
    </source>
</evidence>
<dbReference type="Gene3D" id="3.40.1360.10">
    <property type="match status" value="1"/>
</dbReference>
<dbReference type="InterPro" id="IPR048774">
    <property type="entry name" value="Helic-prim_T7_N"/>
</dbReference>
<keyword evidence="4" id="KW-1185">Reference proteome</keyword>
<keyword evidence="1" id="KW-0479">Metal-binding</keyword>
<dbReference type="PANTHER" id="PTHR12873">
    <property type="entry name" value="T7-LIKE MITOCHONDRIAL DNA HELICASE"/>
    <property type="match status" value="1"/>
</dbReference>
<dbReference type="GO" id="GO:0006269">
    <property type="term" value="P:DNA replication, synthesis of primer"/>
    <property type="evidence" value="ECO:0007669"/>
    <property type="project" value="UniProtKB-KW"/>
</dbReference>
<dbReference type="InterPro" id="IPR027417">
    <property type="entry name" value="P-loop_NTPase"/>
</dbReference>
<feature type="site" description="dTTP/dATP binding" evidence="1">
    <location>
        <position position="435"/>
    </location>
</feature>
<keyword evidence="1" id="KW-0067">ATP-binding</keyword>
<sequence>MNDESEFIRHEPCPNCGSSDANSVYTDGHTYCFSCQHYTAGDGEQAPLERSSGAFHYHGDFAPIRTRRITEATCKKFNVRVDEGPVLRFPYTDQSGRVVGAKERDKEKNFRWIGKNVEKRLFGQNLFGGGKRLVITEGEMDALSVWEAQPKWPVVSIYSGAAGAYKDLQNQLSFCLSFDEIVLLFDNDEPGQEASVKCAQLFPPDKVKIGSMGAYKDASEALQAGDGEAIRQAIWNAAPYSPKTIIDGRSLFDLLRRPMVGRDADWPYDGLNSVTGGLRLGELCTVTAGSGVGKSTFCGEAAQALVNQGFSVGYIALEESIQRTGLRLMTVEANKPLHLDNTVDEDVFRSAFQKSVGSGRVFLRDGFGSVDPDVILNDIRFMVKARDVKFVILDHLSILLSGNASDDERKMIDVTMTKLRSFVEETRVGLILISHLRRLHNDKGHEDGGQVSLSHLRGSHSIVQLSDLVVSIERNLASGDNTSLLRVLKNRFNGQTGEAGVLQYNKETGRMRELCGVSAPSGTFDQDF</sequence>
<feature type="binding site" evidence="1">
    <location>
        <position position="217"/>
    </location>
    <ligand>
        <name>Mg(2+)</name>
        <dbReference type="ChEBI" id="CHEBI:18420"/>
        <label>2</label>
    </ligand>
</feature>
<feature type="binding site" evidence="1">
    <location>
        <position position="16"/>
    </location>
    <ligand>
        <name>Zn(2+)</name>
        <dbReference type="ChEBI" id="CHEBI:29105"/>
    </ligand>
</feature>
<feature type="site" description="dTTP/dATP binding" evidence="1">
    <location>
        <position position="491"/>
    </location>
</feature>
<proteinExistence type="inferred from homology"/>
<dbReference type="GO" id="GO:0043139">
    <property type="term" value="F:5'-3' DNA helicase activity"/>
    <property type="evidence" value="ECO:0007669"/>
    <property type="project" value="InterPro"/>
</dbReference>
<name>A0A096VKZ7_9CAUD</name>
<dbReference type="Pfam" id="PF13155">
    <property type="entry name" value="Toprim_2"/>
    <property type="match status" value="1"/>
</dbReference>
<feature type="binding site" evidence="1">
    <location>
        <position position="186"/>
    </location>
    <ligand>
        <name>Mg(2+)</name>
        <dbReference type="ChEBI" id="CHEBI:18420"/>
        <label>1</label>
        <note>catalytic</note>
    </ligand>
</feature>
<dbReference type="GeneID" id="22112046"/>
<accession>A0A096VKZ7</accession>
<reference evidence="4" key="1">
    <citation type="submission" date="2012-12" db="EMBL/GenBank/DDBJ databases">
        <title>Genomics of marine cyanopodoviruses.</title>
        <authorList>
            <person name="Huang S."/>
            <person name="Chen F."/>
        </authorList>
    </citation>
    <scope>NUCLEOTIDE SEQUENCE [LARGE SCALE GENOMIC DNA]</scope>
</reference>
<keyword evidence="1" id="KW-0378">Hydrolase</keyword>
<dbReference type="SMART" id="SM00778">
    <property type="entry name" value="Prim_Zn_Ribbon"/>
    <property type="match status" value="1"/>
</dbReference>
<dbReference type="GO" id="GO:0039693">
    <property type="term" value="P:viral DNA genome replication"/>
    <property type="evidence" value="ECO:0007669"/>
    <property type="project" value="UniProtKB-UniRule"/>
</dbReference>
<dbReference type="PANTHER" id="PTHR12873:SF0">
    <property type="entry name" value="TWINKLE MTDNA HELICASE"/>
    <property type="match status" value="1"/>
</dbReference>
<keyword evidence="1" id="KW-0548">Nucleotidyltransferase</keyword>
<comment type="function">
    <text evidence="1">ATP-dependent DNA helicase and primase essential for viral DNA replication and recombination. The helicase moves 5' -&gt; 3' on the lagging strand template, unwinding the DNA duplex ahead of the leading strand polymerase at the replication fork and generating ssDNA for both leading and lagging strand synthesis. ATP or dTTP hydrolysis propels each helicase domain to translocate sequentially along DNA. Mediates strand transfer when a joint molecule is available and participates in recombinational DNA repair through its role in strand exchange. Primase activity synthesizes short RNA primers at the sequence 5'-GTC-3' on the lagging strand that the polymerase elongates using dNTPs and providing the primase is still present.</text>
</comment>
<dbReference type="Pfam" id="PF03796">
    <property type="entry name" value="DnaB_C"/>
    <property type="match status" value="1"/>
</dbReference>
<feature type="domain" description="SF4 helicase" evidence="2">
    <location>
        <begin position="257"/>
        <end position="517"/>
    </location>
</feature>
<feature type="binding site" evidence="1">
    <location>
        <position position="137"/>
    </location>
    <ligand>
        <name>Mg(2+)</name>
        <dbReference type="ChEBI" id="CHEBI:18420"/>
        <label>1</label>
        <note>catalytic</note>
    </ligand>
</feature>
<dbReference type="InterPro" id="IPR006171">
    <property type="entry name" value="TOPRIM_dom"/>
</dbReference>
<keyword evidence="1" id="KW-1194">Viral DNA replication</keyword>
<comment type="similarity">
    <text evidence="1">Belongs to the Teseptimavirus DNA helicase/primase family.</text>
</comment>
<dbReference type="InterPro" id="IPR046394">
    <property type="entry name" value="Helic_Prim_T7"/>
</dbReference>
<keyword evidence="1" id="KW-0235">DNA replication</keyword>
<keyword evidence="1" id="KW-0863">Zinc-finger</keyword>
<comment type="subunit">
    <text evidence="1">Homohexamer. Assembles as a hexamer onto linear or circular ssDNA in the presence of ATP or dTTP. Interacts (via C-terminus) with the viral DNA polymerase that is bound to DNA; this interaction is essential to initiate leading-strand DNA synthesis. The priming complex consists of 2 DNA polymerases and 1 helicase-primase hexamer that assemble on the DNA template. Interacts with the single-stranded DNA-binding protein. Part of the replicase complex that includes the DNA polymerase, the primase/helicase and the single-stranded DNA binding protein.</text>
</comment>
<dbReference type="HAMAP" id="MF_04154">
    <property type="entry name" value="Helic_Prim_T7"/>
    <property type="match status" value="1"/>
</dbReference>
<dbReference type="InterPro" id="IPR013237">
    <property type="entry name" value="Phage_T7_Gp4_N"/>
</dbReference>
<dbReference type="Gene3D" id="2.20.25.180">
    <property type="match status" value="1"/>
</dbReference>
<dbReference type="Gene3D" id="3.40.50.300">
    <property type="entry name" value="P-loop containing nucleotide triphosphate hydrolases"/>
    <property type="match status" value="1"/>
</dbReference>
<comment type="domain">
    <text evidence="1">The N-terminus zinc finger domain is essential for delivering the primed DNA template to the DNA polymerase. The central core domain contains the primase activity. The C-terminus region is responsible for the helicase activity and binds 1 Mg(2+)-dTTP.</text>
</comment>
<dbReference type="GO" id="GO:0003899">
    <property type="term" value="F:DNA-directed RNA polymerase activity"/>
    <property type="evidence" value="ECO:0007669"/>
    <property type="project" value="UniProtKB-UniRule"/>
</dbReference>
<dbReference type="EMBL" id="KC310806">
    <property type="protein sequence ID" value="AGK86726.1"/>
    <property type="molecule type" value="Genomic_DNA"/>
</dbReference>
<comment type="caution">
    <text evidence="1">Lacks conserved residue(s) required for the propagation of feature annotation.</text>
</comment>
<feature type="site" description="dTTP/dATP binding" evidence="1">
    <location>
        <position position="474"/>
    </location>
</feature>
<dbReference type="GO" id="GO:0016787">
    <property type="term" value="F:hydrolase activity"/>
    <property type="evidence" value="ECO:0007669"/>
    <property type="project" value="UniProtKB-KW"/>
</dbReference>
<evidence type="ECO:0000313" key="3">
    <source>
        <dbReference type="EMBL" id="AGK86726.1"/>
    </source>
</evidence>
<dbReference type="SUPFAM" id="SSF52540">
    <property type="entry name" value="P-loop containing nucleoside triphosphate hydrolases"/>
    <property type="match status" value="1"/>
</dbReference>
<dbReference type="SMART" id="SM00493">
    <property type="entry name" value="TOPRIM"/>
    <property type="match status" value="1"/>
</dbReference>
<keyword evidence="1" id="KW-0460">Magnesium</keyword>
<keyword evidence="1" id="KW-0639">Primosome</keyword>
<dbReference type="InterPro" id="IPR007694">
    <property type="entry name" value="DNA_helicase_DnaB-like_C"/>
</dbReference>
<dbReference type="SUPFAM" id="SSF56731">
    <property type="entry name" value="DNA primase core"/>
    <property type="match status" value="1"/>
</dbReference>
<keyword evidence="1" id="KW-0808">Transferase</keyword>
<comment type="catalytic activity">
    <reaction evidence="1">
        <text>ATP + H2O = ADP + phosphate + H(+)</text>
        <dbReference type="Rhea" id="RHEA:13065"/>
        <dbReference type="ChEBI" id="CHEBI:15377"/>
        <dbReference type="ChEBI" id="CHEBI:15378"/>
        <dbReference type="ChEBI" id="CHEBI:30616"/>
        <dbReference type="ChEBI" id="CHEBI:43474"/>
        <dbReference type="ChEBI" id="CHEBI:456216"/>
        <dbReference type="EC" id="3.6.4.12"/>
    </reaction>
</comment>
<dbReference type="OrthoDB" id="615at10239"/>
<keyword evidence="1 3" id="KW-0547">Nucleotide-binding</keyword>
<dbReference type="CDD" id="cd01029">
    <property type="entry name" value="TOPRIM_primases"/>
    <property type="match status" value="1"/>
</dbReference>
<protein>
    <recommendedName>
        <fullName evidence="1">DNA helicase/primase</fullName>
        <ecNumber evidence="1">2.7.7.-</ecNumber>
        <ecNumber evidence="1">3.6.4.12</ecNumber>
    </recommendedName>
</protein>
<keyword evidence="1" id="KW-0511">Multifunctional enzyme</keyword>
<gene>
    <name evidence="3" type="ORF">S-CBP2_0020</name>
</gene>
<evidence type="ECO:0000259" key="2">
    <source>
        <dbReference type="PROSITE" id="PS51199"/>
    </source>
</evidence>
<feature type="binding site" evidence="1">
    <location>
        <position position="35"/>
    </location>
    <ligand>
        <name>Zn(2+)</name>
        <dbReference type="ChEBI" id="CHEBI:29105"/>
    </ligand>
</feature>
<feature type="binding site" evidence="1">
    <location>
        <begin position="288"/>
        <end position="295"/>
    </location>
    <ligand>
        <name>ATP</name>
        <dbReference type="ChEBI" id="CHEBI:30616"/>
    </ligand>
</feature>
<dbReference type="GO" id="GO:0008270">
    <property type="term" value="F:zinc ion binding"/>
    <property type="evidence" value="ECO:0007669"/>
    <property type="project" value="UniProtKB-UniRule"/>
</dbReference>
<dbReference type="GO" id="GO:0005524">
    <property type="term" value="F:ATP binding"/>
    <property type="evidence" value="ECO:0007669"/>
    <property type="project" value="UniProtKB-UniRule"/>
</dbReference>